<dbReference type="InterPro" id="IPR001611">
    <property type="entry name" value="Leu-rich_rpt"/>
</dbReference>
<organism evidence="4">
    <name type="scientific">Physocyclus mexicanus</name>
    <dbReference type="NCBI Taxonomy" id="1705800"/>
    <lineage>
        <taxon>Eukaryota</taxon>
        <taxon>Metazoa</taxon>
        <taxon>Ecdysozoa</taxon>
        <taxon>Arthropoda</taxon>
        <taxon>Chelicerata</taxon>
        <taxon>Arachnida</taxon>
        <taxon>Araneae</taxon>
        <taxon>Araneomorphae</taxon>
        <taxon>Haplogynae</taxon>
        <taxon>Pholcoidea</taxon>
        <taxon>Pholcidae</taxon>
        <taxon>Physocyclus</taxon>
    </lineage>
</organism>
<protein>
    <submittedName>
        <fullName evidence="4">Leucine-rich repeat domain-containing protein</fullName>
    </submittedName>
</protein>
<name>A0A6B9KJ94_9ARAC</name>
<evidence type="ECO:0000256" key="3">
    <source>
        <dbReference type="SAM" id="SignalP"/>
    </source>
</evidence>
<keyword evidence="3" id="KW-0732">Signal</keyword>
<evidence type="ECO:0000313" key="4">
    <source>
        <dbReference type="EMBL" id="QHA25213.1"/>
    </source>
</evidence>
<dbReference type="InterPro" id="IPR032675">
    <property type="entry name" value="LRR_dom_sf"/>
</dbReference>
<keyword evidence="1" id="KW-0433">Leucine-rich repeat</keyword>
<dbReference type="InterPro" id="IPR003591">
    <property type="entry name" value="Leu-rich_rpt_typical-subtyp"/>
</dbReference>
<reference evidence="4" key="1">
    <citation type="submission" date="2019-05" db="EMBL/GenBank/DDBJ databases">
        <title>Not so dangerous after all? Venom composition and potency of the pholcid (daddy long-leg) spider Physocyclus mexicanus.</title>
        <authorList>
            <person name="Zobel-Thropp P.A."/>
            <person name="Mullins J."/>
            <person name="Kristensen C."/>
            <person name="Kronmiller B.A."/>
            <person name="David C.L."/>
            <person name="Breci L.A."/>
            <person name="Binford G.J."/>
        </authorList>
    </citation>
    <scope>NUCLEOTIDE SEQUENCE</scope>
    <source>
        <tissue evidence="4">Venom gland</tissue>
    </source>
</reference>
<keyword evidence="2" id="KW-0677">Repeat</keyword>
<dbReference type="SUPFAM" id="SSF52058">
    <property type="entry name" value="L domain-like"/>
    <property type="match status" value="1"/>
</dbReference>
<dbReference type="Pfam" id="PF13855">
    <property type="entry name" value="LRR_8"/>
    <property type="match status" value="1"/>
</dbReference>
<feature type="chain" id="PRO_5025634934" evidence="3">
    <location>
        <begin position="20"/>
        <end position="332"/>
    </location>
</feature>
<dbReference type="EMBL" id="MN004936">
    <property type="protein sequence ID" value="QHA25213.1"/>
    <property type="molecule type" value="mRNA"/>
</dbReference>
<accession>A0A6B9KJ94</accession>
<dbReference type="PANTHER" id="PTHR24366">
    <property type="entry name" value="IG(IMMUNOGLOBULIN) AND LRR(LEUCINE RICH REPEAT) DOMAINS"/>
    <property type="match status" value="1"/>
</dbReference>
<feature type="signal peptide" evidence="3">
    <location>
        <begin position="1"/>
        <end position="19"/>
    </location>
</feature>
<dbReference type="Gene3D" id="3.80.10.10">
    <property type="entry name" value="Ribonuclease Inhibitor"/>
    <property type="match status" value="1"/>
</dbReference>
<evidence type="ECO:0000256" key="2">
    <source>
        <dbReference type="ARBA" id="ARBA00022737"/>
    </source>
</evidence>
<dbReference type="PANTHER" id="PTHR24366:SF96">
    <property type="entry name" value="LEUCINE RICH REPEAT CONTAINING 53"/>
    <property type="match status" value="1"/>
</dbReference>
<sequence>MALMIVLPIFLFIASFVSAQIDPELPNHCPKEKDAISPCTCRPDYDGSCFIKCYAVNIDALRKLAQYPNLCDGKIDFSLQHSRVKAIPLALWKVLLTSKTVDVSIMYSKVDYLVAPEEGTLPALNTSGSAIIKIVHSKDISRWQWSQLKSYNPRFSLTLVIDDTPVNELTTDFADIAGGNVRKVSIDIADLQSLPEGIFSKFSNSYSISVQNNHLADISRSMFPRPAPKLRFLSLNGNDLTYLPEDLFSDMPGLEIVYLLENELTTLPENIFMSVNSRRLRLIELTRNPWECDCDLRKATFNATSFVDLGYCATPGEMVGNKVQDLSTILNC</sequence>
<evidence type="ECO:0000256" key="1">
    <source>
        <dbReference type="ARBA" id="ARBA00022614"/>
    </source>
</evidence>
<dbReference type="SMART" id="SM00369">
    <property type="entry name" value="LRR_TYP"/>
    <property type="match status" value="2"/>
</dbReference>
<proteinExistence type="evidence at transcript level"/>
<dbReference type="AlphaFoldDB" id="A0A6B9KJ94"/>